<dbReference type="Proteomes" id="UP001302602">
    <property type="component" value="Unassembled WGS sequence"/>
</dbReference>
<evidence type="ECO:0000256" key="1">
    <source>
        <dbReference type="ARBA" id="ARBA00004141"/>
    </source>
</evidence>
<reference evidence="7" key="1">
    <citation type="journal article" date="2023" name="Mol. Phylogenet. Evol.">
        <title>Genome-scale phylogeny and comparative genomics of the fungal order Sordariales.</title>
        <authorList>
            <person name="Hensen N."/>
            <person name="Bonometti L."/>
            <person name="Westerberg I."/>
            <person name="Brannstrom I.O."/>
            <person name="Guillou S."/>
            <person name="Cros-Aarteil S."/>
            <person name="Calhoun S."/>
            <person name="Haridas S."/>
            <person name="Kuo A."/>
            <person name="Mondo S."/>
            <person name="Pangilinan J."/>
            <person name="Riley R."/>
            <person name="LaButti K."/>
            <person name="Andreopoulos B."/>
            <person name="Lipzen A."/>
            <person name="Chen C."/>
            <person name="Yan M."/>
            <person name="Daum C."/>
            <person name="Ng V."/>
            <person name="Clum A."/>
            <person name="Steindorff A."/>
            <person name="Ohm R.A."/>
            <person name="Martin F."/>
            <person name="Silar P."/>
            <person name="Natvig D.O."/>
            <person name="Lalanne C."/>
            <person name="Gautier V."/>
            <person name="Ament-Velasquez S.L."/>
            <person name="Kruys A."/>
            <person name="Hutchinson M.I."/>
            <person name="Powell A.J."/>
            <person name="Barry K."/>
            <person name="Miller A.N."/>
            <person name="Grigoriev I.V."/>
            <person name="Debuchy R."/>
            <person name="Gladieux P."/>
            <person name="Hiltunen Thoren M."/>
            <person name="Johannesson H."/>
        </authorList>
    </citation>
    <scope>NUCLEOTIDE SEQUENCE</scope>
    <source>
        <strain evidence="7">CBS 731.68</strain>
    </source>
</reference>
<dbReference type="GeneID" id="87831317"/>
<evidence type="ECO:0000256" key="4">
    <source>
        <dbReference type="ARBA" id="ARBA00022989"/>
    </source>
</evidence>
<keyword evidence="4 6" id="KW-1133">Transmembrane helix</keyword>
<keyword evidence="3 6" id="KW-0812">Transmembrane</keyword>
<evidence type="ECO:0000256" key="6">
    <source>
        <dbReference type="SAM" id="Phobius"/>
    </source>
</evidence>
<proteinExistence type="predicted"/>
<dbReference type="PANTHER" id="PTHR23504:SF15">
    <property type="entry name" value="MAJOR FACILITATOR SUPERFAMILY (MFS) PROFILE DOMAIN-CONTAINING PROTEIN"/>
    <property type="match status" value="1"/>
</dbReference>
<evidence type="ECO:0000256" key="3">
    <source>
        <dbReference type="ARBA" id="ARBA00022692"/>
    </source>
</evidence>
<keyword evidence="8" id="KW-1185">Reference proteome</keyword>
<sequence length="390" mass="42450">MSSTSDIRHQLWVLGLIRATEAIAWTSTFPYAYFMIRSFEVPEHDIAFYAGALVAVFTFGEFLTGVVWARVSDRIGRKPTALVGIFCGFVTAFTLGLSRSVAVVIASRAFGGLFNPNVGLVVMLFVIAKAFSLFLGGLLADPAALYPSIFPPNSAWTSYPYLLPNLAVSLLQVLTFILALLVLQETHPRMRDIIKHGTYAPLAEDAAGLEAEVSATEEHPLEDFQREEEQRDGAQKRAFTFQVILQILAVSLLAFHKVASDSLMGTFLALDSGGNGGDNKSTADGAATRANISFPHSSVGFGFDTRTIGIIFLTEANSRAAIQPTAIPWFISKLGALRAFRWVLGLYPATYIVTPFIPKIPSPFHFVLLLLDLWIKAAFSSVGYICSAVL</sequence>
<evidence type="ECO:0000256" key="5">
    <source>
        <dbReference type="ARBA" id="ARBA00023136"/>
    </source>
</evidence>
<dbReference type="Gene3D" id="1.20.1250.20">
    <property type="entry name" value="MFS general substrate transporter like domains"/>
    <property type="match status" value="1"/>
</dbReference>
<evidence type="ECO:0000313" key="7">
    <source>
        <dbReference type="EMBL" id="KAK4124761.1"/>
    </source>
</evidence>
<feature type="transmembrane region" description="Helical" evidence="6">
    <location>
        <begin position="12"/>
        <end position="34"/>
    </location>
</feature>
<dbReference type="SUPFAM" id="SSF103473">
    <property type="entry name" value="MFS general substrate transporter"/>
    <property type="match status" value="1"/>
</dbReference>
<evidence type="ECO:0000313" key="8">
    <source>
        <dbReference type="Proteomes" id="UP001302602"/>
    </source>
</evidence>
<dbReference type="Pfam" id="PF00083">
    <property type="entry name" value="Sugar_tr"/>
    <property type="match status" value="1"/>
</dbReference>
<dbReference type="InterPro" id="IPR005828">
    <property type="entry name" value="MFS_sugar_transport-like"/>
</dbReference>
<dbReference type="RefSeq" id="XP_062648532.1">
    <property type="nucleotide sequence ID" value="XM_062794548.1"/>
</dbReference>
<organism evidence="7 8">
    <name type="scientific">Parathielavia appendiculata</name>
    <dbReference type="NCBI Taxonomy" id="2587402"/>
    <lineage>
        <taxon>Eukaryota</taxon>
        <taxon>Fungi</taxon>
        <taxon>Dikarya</taxon>
        <taxon>Ascomycota</taxon>
        <taxon>Pezizomycotina</taxon>
        <taxon>Sordariomycetes</taxon>
        <taxon>Sordariomycetidae</taxon>
        <taxon>Sordariales</taxon>
        <taxon>Chaetomiaceae</taxon>
        <taxon>Parathielavia</taxon>
    </lineage>
</organism>
<comment type="subcellular location">
    <subcellularLocation>
        <location evidence="1">Membrane</location>
        <topology evidence="1">Multi-pass membrane protein</topology>
    </subcellularLocation>
</comment>
<keyword evidence="2" id="KW-0813">Transport</keyword>
<keyword evidence="5 6" id="KW-0472">Membrane</keyword>
<protein>
    <submittedName>
        <fullName evidence="7">MFS general substrate transporter</fullName>
    </submittedName>
</protein>
<reference evidence="7" key="2">
    <citation type="submission" date="2023-05" db="EMBL/GenBank/DDBJ databases">
        <authorList>
            <consortium name="Lawrence Berkeley National Laboratory"/>
            <person name="Steindorff A."/>
            <person name="Hensen N."/>
            <person name="Bonometti L."/>
            <person name="Westerberg I."/>
            <person name="Brannstrom I.O."/>
            <person name="Guillou S."/>
            <person name="Cros-Aarteil S."/>
            <person name="Calhoun S."/>
            <person name="Haridas S."/>
            <person name="Kuo A."/>
            <person name="Mondo S."/>
            <person name="Pangilinan J."/>
            <person name="Riley R."/>
            <person name="Labutti K."/>
            <person name="Andreopoulos B."/>
            <person name="Lipzen A."/>
            <person name="Chen C."/>
            <person name="Yanf M."/>
            <person name="Daum C."/>
            <person name="Ng V."/>
            <person name="Clum A."/>
            <person name="Ohm R."/>
            <person name="Martin F."/>
            <person name="Silar P."/>
            <person name="Natvig D."/>
            <person name="Lalanne C."/>
            <person name="Gautier V."/>
            <person name="Ament-Velasquez S.L."/>
            <person name="Kruys A."/>
            <person name="Hutchinson M.I."/>
            <person name="Powell A.J."/>
            <person name="Barry K."/>
            <person name="Miller A.N."/>
            <person name="Grigoriev I.V."/>
            <person name="Debuchy R."/>
            <person name="Gladieux P."/>
            <person name="Thoren M.H."/>
            <person name="Johannesson H."/>
        </authorList>
    </citation>
    <scope>NUCLEOTIDE SEQUENCE</scope>
    <source>
        <strain evidence="7">CBS 731.68</strain>
    </source>
</reference>
<evidence type="ECO:0000256" key="2">
    <source>
        <dbReference type="ARBA" id="ARBA00022448"/>
    </source>
</evidence>
<feature type="transmembrane region" description="Helical" evidence="6">
    <location>
        <begin position="81"/>
        <end position="106"/>
    </location>
</feature>
<dbReference type="GO" id="GO:0022857">
    <property type="term" value="F:transmembrane transporter activity"/>
    <property type="evidence" value="ECO:0007669"/>
    <property type="project" value="InterPro"/>
</dbReference>
<accession>A0AAN6Z4C7</accession>
<dbReference type="InterPro" id="IPR036259">
    <property type="entry name" value="MFS_trans_sf"/>
</dbReference>
<feature type="transmembrane region" description="Helical" evidence="6">
    <location>
        <begin position="159"/>
        <end position="183"/>
    </location>
</feature>
<dbReference type="AlphaFoldDB" id="A0AAN6Z4C7"/>
<dbReference type="EMBL" id="MU853226">
    <property type="protein sequence ID" value="KAK4124761.1"/>
    <property type="molecule type" value="Genomic_DNA"/>
</dbReference>
<dbReference type="PANTHER" id="PTHR23504">
    <property type="entry name" value="MAJOR FACILITATOR SUPERFAMILY DOMAIN-CONTAINING PROTEIN 10"/>
    <property type="match status" value="1"/>
</dbReference>
<feature type="transmembrane region" description="Helical" evidence="6">
    <location>
        <begin position="118"/>
        <end position="139"/>
    </location>
</feature>
<comment type="caution">
    <text evidence="7">The sequence shown here is derived from an EMBL/GenBank/DDBJ whole genome shotgun (WGS) entry which is preliminary data.</text>
</comment>
<feature type="transmembrane region" description="Helical" evidence="6">
    <location>
        <begin position="46"/>
        <end position="69"/>
    </location>
</feature>
<name>A0AAN6Z4C7_9PEZI</name>
<gene>
    <name evidence="7" type="ORF">N657DRAFT_654992</name>
</gene>
<dbReference type="GO" id="GO:0016020">
    <property type="term" value="C:membrane"/>
    <property type="evidence" value="ECO:0007669"/>
    <property type="project" value="UniProtKB-SubCell"/>
</dbReference>